<name>D9PGS9_9ZZZZ</name>
<sequence length="33" mass="3677">MVASEISKYKNSLLAPSVIIDKAQIPEYQKIAQ</sequence>
<gene>
    <name evidence="1" type="ORF">LDC_0726</name>
</gene>
<dbReference type="EMBL" id="ADZX01000303">
    <property type="protein sequence ID" value="EFK97235.1"/>
    <property type="molecule type" value="Genomic_DNA"/>
</dbReference>
<proteinExistence type="predicted"/>
<dbReference type="AlphaFoldDB" id="D9PGS9"/>
<comment type="caution">
    <text evidence="1">The sequence shown here is derived from an EMBL/GenBank/DDBJ whole genome shotgun (WGS) entry which is preliminary data.</text>
</comment>
<feature type="non-terminal residue" evidence="1">
    <location>
        <position position="33"/>
    </location>
</feature>
<accession>D9PGS9</accession>
<reference evidence="1" key="1">
    <citation type="submission" date="2010-07" db="EMBL/GenBank/DDBJ databases">
        <authorList>
            <consortium name="CONSOLIDER consortium CSD2007-00005"/>
            <person name="Guazzaroni M.-E."/>
            <person name="Richter M."/>
            <person name="Garcia-Salamanca A."/>
            <person name="Yarza P."/>
            <person name="Ferrer M."/>
        </authorList>
    </citation>
    <scope>NUCLEOTIDE SEQUENCE</scope>
</reference>
<evidence type="ECO:0000313" key="1">
    <source>
        <dbReference type="EMBL" id="EFK97235.1"/>
    </source>
</evidence>
<protein>
    <submittedName>
        <fullName evidence="1">Uncharacterized protein</fullName>
    </submittedName>
</protein>
<reference evidence="1" key="2">
    <citation type="journal article" date="2011" name="Microb. Ecol.">
        <title>Taxonomic and Functional Metagenomic Profiling of the Microbial Community in the Anoxic Sediment of a Sub-saline Shallow Lake (Laguna de Carrizo, Central Spain).</title>
        <authorList>
            <person name="Ferrer M."/>
            <person name="Guazzaroni M.E."/>
            <person name="Richter M."/>
            <person name="Garcia-Salamanca A."/>
            <person name="Yarza P."/>
            <person name="Suarez-Suarez A."/>
            <person name="Solano J."/>
            <person name="Alcaide M."/>
            <person name="van Dillewijn P."/>
            <person name="Molina-Henares M.A."/>
            <person name="Lopez-Cortes N."/>
            <person name="Al-Ramahi Y."/>
            <person name="Guerrero C."/>
            <person name="Acosta A."/>
            <person name="de Eugenio L.I."/>
            <person name="Martinez V."/>
            <person name="Marques S."/>
            <person name="Rojo F."/>
            <person name="Santero E."/>
            <person name="Genilloud O."/>
            <person name="Perez-Perez J."/>
            <person name="Rossello-Mora R."/>
            <person name="Ramos J.L."/>
        </authorList>
    </citation>
    <scope>NUCLEOTIDE SEQUENCE</scope>
</reference>
<organism evidence="1">
    <name type="scientific">sediment metagenome</name>
    <dbReference type="NCBI Taxonomy" id="749907"/>
    <lineage>
        <taxon>unclassified sequences</taxon>
        <taxon>metagenomes</taxon>
        <taxon>ecological metagenomes</taxon>
    </lineage>
</organism>